<evidence type="ECO:0000256" key="1">
    <source>
        <dbReference type="SAM" id="Phobius"/>
    </source>
</evidence>
<keyword evidence="1" id="KW-1133">Transmembrane helix</keyword>
<gene>
    <name evidence="2" type="ORF">GFC01_11525</name>
</gene>
<sequence length="166" mass="18948">MRLWRVKDGAFVVLCFLAVLYVCVAGLPRESALVVLGLLLAALYVIFYISDIMVFIYSICARNAARAEDISKVKLIYRNIYLISPGSISGKVAHAVLLTLEREWHRAEKLYHEILSLRPHDLEMAYNLAYVLVRQDKITEAVTWLRLIIAARPQWELPHLLLAEVA</sequence>
<keyword evidence="1" id="KW-0472">Membrane</keyword>
<dbReference type="Proteomes" id="UP000441717">
    <property type="component" value="Unassembled WGS sequence"/>
</dbReference>
<comment type="caution">
    <text evidence="2">The sequence shown here is derived from an EMBL/GenBank/DDBJ whole genome shotgun (WGS) entry which is preliminary data.</text>
</comment>
<reference evidence="2 3" key="1">
    <citation type="submission" date="2019-10" db="EMBL/GenBank/DDBJ databases">
        <title>Comparative genomics of sulfur disproportionating microorganisms.</title>
        <authorList>
            <person name="Ward L.M."/>
            <person name="Bertran E."/>
            <person name="Johnston D."/>
        </authorList>
    </citation>
    <scope>NUCLEOTIDE SEQUENCE [LARGE SCALE GENOMIC DNA]</scope>
    <source>
        <strain evidence="2 3">DSM 14055</strain>
    </source>
</reference>
<keyword evidence="1" id="KW-0812">Transmembrane</keyword>
<evidence type="ECO:0000313" key="3">
    <source>
        <dbReference type="Proteomes" id="UP000441717"/>
    </source>
</evidence>
<feature type="transmembrane region" description="Helical" evidence="1">
    <location>
        <begin position="35"/>
        <end position="57"/>
    </location>
</feature>
<proteinExistence type="predicted"/>
<evidence type="ECO:0000313" key="2">
    <source>
        <dbReference type="EMBL" id="MQL52878.1"/>
    </source>
</evidence>
<accession>A0A6N7IUS8</accession>
<organism evidence="2 3">
    <name type="scientific">Desulfofundulus thermobenzoicus</name>
    <dbReference type="NCBI Taxonomy" id="29376"/>
    <lineage>
        <taxon>Bacteria</taxon>
        <taxon>Bacillati</taxon>
        <taxon>Bacillota</taxon>
        <taxon>Clostridia</taxon>
        <taxon>Eubacteriales</taxon>
        <taxon>Peptococcaceae</taxon>
        <taxon>Desulfofundulus</taxon>
    </lineage>
</organism>
<dbReference type="OrthoDB" id="9800698at2"/>
<keyword evidence="3" id="KW-1185">Reference proteome</keyword>
<dbReference type="Pfam" id="PF14559">
    <property type="entry name" value="TPR_19"/>
    <property type="match status" value="1"/>
</dbReference>
<protein>
    <submittedName>
        <fullName evidence="2">Tetratricopeptide repeat protein</fullName>
    </submittedName>
</protein>
<dbReference type="EMBL" id="WHYR01000031">
    <property type="protein sequence ID" value="MQL52878.1"/>
    <property type="molecule type" value="Genomic_DNA"/>
</dbReference>
<dbReference type="RefSeq" id="WP_152947303.1">
    <property type="nucleotide sequence ID" value="NZ_WHYR01000031.1"/>
</dbReference>
<dbReference type="Gene3D" id="1.25.40.10">
    <property type="entry name" value="Tetratricopeptide repeat domain"/>
    <property type="match status" value="1"/>
</dbReference>
<dbReference type="InterPro" id="IPR011990">
    <property type="entry name" value="TPR-like_helical_dom_sf"/>
</dbReference>
<dbReference type="SUPFAM" id="SSF48452">
    <property type="entry name" value="TPR-like"/>
    <property type="match status" value="1"/>
</dbReference>
<name>A0A6N7IUS8_9FIRM</name>
<dbReference type="AlphaFoldDB" id="A0A6N7IUS8"/>